<evidence type="ECO:0000313" key="10">
    <source>
        <dbReference type="EMBL" id="KAK9148602.1"/>
    </source>
</evidence>
<dbReference type="PANTHER" id="PTHR27002">
    <property type="entry name" value="RECEPTOR-LIKE SERINE/THREONINE-PROTEIN KINASE SD1-8"/>
    <property type="match status" value="1"/>
</dbReference>
<dbReference type="GO" id="GO:0004674">
    <property type="term" value="F:protein serine/threonine kinase activity"/>
    <property type="evidence" value="ECO:0007669"/>
    <property type="project" value="UniProtKB-KW"/>
</dbReference>
<organism evidence="10 11">
    <name type="scientific">Stephania cephalantha</name>
    <dbReference type="NCBI Taxonomy" id="152367"/>
    <lineage>
        <taxon>Eukaryota</taxon>
        <taxon>Viridiplantae</taxon>
        <taxon>Streptophyta</taxon>
        <taxon>Embryophyta</taxon>
        <taxon>Tracheophyta</taxon>
        <taxon>Spermatophyta</taxon>
        <taxon>Magnoliopsida</taxon>
        <taxon>Ranunculales</taxon>
        <taxon>Menispermaceae</taxon>
        <taxon>Menispermoideae</taxon>
        <taxon>Cissampelideae</taxon>
        <taxon>Stephania</taxon>
    </lineage>
</organism>
<keyword evidence="6" id="KW-0067">ATP-binding</keyword>
<dbReference type="GO" id="GO:0005886">
    <property type="term" value="C:plasma membrane"/>
    <property type="evidence" value="ECO:0007669"/>
    <property type="project" value="TreeGrafter"/>
</dbReference>
<accession>A0AAP0K9W8</accession>
<feature type="domain" description="Protein kinase" evidence="9">
    <location>
        <begin position="1"/>
        <end position="149"/>
    </location>
</feature>
<evidence type="ECO:0000256" key="4">
    <source>
        <dbReference type="ARBA" id="ARBA00022741"/>
    </source>
</evidence>
<evidence type="ECO:0000256" key="5">
    <source>
        <dbReference type="ARBA" id="ARBA00022777"/>
    </source>
</evidence>
<dbReference type="InterPro" id="IPR008271">
    <property type="entry name" value="Ser/Thr_kinase_AS"/>
</dbReference>
<keyword evidence="5" id="KW-0418">Kinase</keyword>
<keyword evidence="3" id="KW-0808">Transferase</keyword>
<comment type="catalytic activity">
    <reaction evidence="8">
        <text>L-seryl-[protein] + ATP = O-phospho-L-seryl-[protein] + ADP + H(+)</text>
        <dbReference type="Rhea" id="RHEA:17989"/>
        <dbReference type="Rhea" id="RHEA-COMP:9863"/>
        <dbReference type="Rhea" id="RHEA-COMP:11604"/>
        <dbReference type="ChEBI" id="CHEBI:15378"/>
        <dbReference type="ChEBI" id="CHEBI:29999"/>
        <dbReference type="ChEBI" id="CHEBI:30616"/>
        <dbReference type="ChEBI" id="CHEBI:83421"/>
        <dbReference type="ChEBI" id="CHEBI:456216"/>
        <dbReference type="EC" id="2.7.11.1"/>
    </reaction>
</comment>
<dbReference type="AlphaFoldDB" id="A0AAP0K9W8"/>
<dbReference type="Proteomes" id="UP001419268">
    <property type="component" value="Unassembled WGS sequence"/>
</dbReference>
<evidence type="ECO:0000256" key="8">
    <source>
        <dbReference type="ARBA" id="ARBA00048679"/>
    </source>
</evidence>
<comment type="catalytic activity">
    <reaction evidence="7">
        <text>L-threonyl-[protein] + ATP = O-phospho-L-threonyl-[protein] + ADP + H(+)</text>
        <dbReference type="Rhea" id="RHEA:46608"/>
        <dbReference type="Rhea" id="RHEA-COMP:11060"/>
        <dbReference type="Rhea" id="RHEA-COMP:11605"/>
        <dbReference type="ChEBI" id="CHEBI:15378"/>
        <dbReference type="ChEBI" id="CHEBI:30013"/>
        <dbReference type="ChEBI" id="CHEBI:30616"/>
        <dbReference type="ChEBI" id="CHEBI:61977"/>
        <dbReference type="ChEBI" id="CHEBI:456216"/>
        <dbReference type="EC" id="2.7.11.1"/>
    </reaction>
</comment>
<dbReference type="FunFam" id="1.10.510.10:FF:001023">
    <property type="entry name" value="Os07g0541700 protein"/>
    <property type="match status" value="1"/>
</dbReference>
<name>A0AAP0K9W8_9MAGN</name>
<dbReference type="GO" id="GO:0005524">
    <property type="term" value="F:ATP binding"/>
    <property type="evidence" value="ECO:0007669"/>
    <property type="project" value="UniProtKB-KW"/>
</dbReference>
<dbReference type="EMBL" id="JBBNAG010000003">
    <property type="protein sequence ID" value="KAK9148602.1"/>
    <property type="molecule type" value="Genomic_DNA"/>
</dbReference>
<protein>
    <recommendedName>
        <fullName evidence="1">non-specific serine/threonine protein kinase</fullName>
        <ecNumber evidence="1">2.7.11.1</ecNumber>
    </recommendedName>
</protein>
<dbReference type="PROSITE" id="PS00108">
    <property type="entry name" value="PROTEIN_KINASE_ST"/>
    <property type="match status" value="1"/>
</dbReference>
<dbReference type="Pfam" id="PF07714">
    <property type="entry name" value="PK_Tyr_Ser-Thr"/>
    <property type="match status" value="1"/>
</dbReference>
<dbReference type="InterPro" id="IPR011009">
    <property type="entry name" value="Kinase-like_dom_sf"/>
</dbReference>
<dbReference type="Gene3D" id="1.10.510.10">
    <property type="entry name" value="Transferase(Phosphotransferase) domain 1"/>
    <property type="match status" value="1"/>
</dbReference>
<dbReference type="PANTHER" id="PTHR27002:SF181">
    <property type="entry name" value="RECEPTOR-LIKE SERINE_THREONINE-PROTEIN KINASE"/>
    <property type="match status" value="1"/>
</dbReference>
<sequence>MLFVFHVDEWVKSLFPEHVPSLSDIYLPENPRRETRFPSYILTVICYAFKKTMFVCYVEFLPGSSYWRQSTSNIHNRLYCSSSSCCFICRSIADQSRSTSLDWAMRLDIIIGIAIGVLYLHQDSRLRIVHRDLKASNVLLRRGDESKDF</sequence>
<dbReference type="InterPro" id="IPR000719">
    <property type="entry name" value="Prot_kinase_dom"/>
</dbReference>
<keyword evidence="2" id="KW-0723">Serine/threonine-protein kinase</keyword>
<dbReference type="PROSITE" id="PS50011">
    <property type="entry name" value="PROTEIN_KINASE_DOM"/>
    <property type="match status" value="1"/>
</dbReference>
<evidence type="ECO:0000256" key="7">
    <source>
        <dbReference type="ARBA" id="ARBA00047899"/>
    </source>
</evidence>
<evidence type="ECO:0000256" key="3">
    <source>
        <dbReference type="ARBA" id="ARBA00022679"/>
    </source>
</evidence>
<keyword evidence="4" id="KW-0547">Nucleotide-binding</keyword>
<evidence type="ECO:0000256" key="1">
    <source>
        <dbReference type="ARBA" id="ARBA00012513"/>
    </source>
</evidence>
<dbReference type="InterPro" id="IPR001245">
    <property type="entry name" value="Ser-Thr/Tyr_kinase_cat_dom"/>
</dbReference>
<evidence type="ECO:0000313" key="11">
    <source>
        <dbReference type="Proteomes" id="UP001419268"/>
    </source>
</evidence>
<reference evidence="10 11" key="1">
    <citation type="submission" date="2024-01" db="EMBL/GenBank/DDBJ databases">
        <title>Genome assemblies of Stephania.</title>
        <authorList>
            <person name="Yang L."/>
        </authorList>
    </citation>
    <scope>NUCLEOTIDE SEQUENCE [LARGE SCALE GENOMIC DNA]</scope>
    <source>
        <strain evidence="10">JXDWG</strain>
        <tissue evidence="10">Leaf</tissue>
    </source>
</reference>
<keyword evidence="11" id="KW-1185">Reference proteome</keyword>
<dbReference type="SUPFAM" id="SSF56112">
    <property type="entry name" value="Protein kinase-like (PK-like)"/>
    <property type="match status" value="1"/>
</dbReference>
<gene>
    <name evidence="10" type="ORF">Scep_007359</name>
</gene>
<dbReference type="EC" id="2.7.11.1" evidence="1"/>
<evidence type="ECO:0000259" key="9">
    <source>
        <dbReference type="PROSITE" id="PS50011"/>
    </source>
</evidence>
<evidence type="ECO:0000256" key="2">
    <source>
        <dbReference type="ARBA" id="ARBA00022527"/>
    </source>
</evidence>
<proteinExistence type="predicted"/>
<evidence type="ECO:0000256" key="6">
    <source>
        <dbReference type="ARBA" id="ARBA00022840"/>
    </source>
</evidence>
<comment type="caution">
    <text evidence="10">The sequence shown here is derived from an EMBL/GenBank/DDBJ whole genome shotgun (WGS) entry which is preliminary data.</text>
</comment>